<name>A0AB38PIG8_STAHA</name>
<dbReference type="AlphaFoldDB" id="A0AB38PIG8"/>
<evidence type="ECO:0000313" key="1">
    <source>
        <dbReference type="EMBL" id="TRL79255.1"/>
    </source>
</evidence>
<sequence>MMNSKMSLQLIYKELIDEFLVSNERCLLEIERNNNDQLIINFLHYSDKYKTNNKLIQILEIYPDSHVRLKNLVIEVLRGRKIIQKGVK</sequence>
<comment type="caution">
    <text evidence="1">The sequence shown here is derived from an EMBL/GenBank/DDBJ whole genome shotgun (WGS) entry which is preliminary data.</text>
</comment>
<evidence type="ECO:0000313" key="2">
    <source>
        <dbReference type="Proteomes" id="UP000316594"/>
    </source>
</evidence>
<organism evidence="1 2">
    <name type="scientific">Staphylococcus haemolyticus</name>
    <dbReference type="NCBI Taxonomy" id="1283"/>
    <lineage>
        <taxon>Bacteria</taxon>
        <taxon>Bacillati</taxon>
        <taxon>Bacillota</taxon>
        <taxon>Bacilli</taxon>
        <taxon>Bacillales</taxon>
        <taxon>Staphylococcaceae</taxon>
        <taxon>Staphylococcus</taxon>
    </lineage>
</organism>
<gene>
    <name evidence="1" type="ORF">FNL11_02000</name>
</gene>
<dbReference type="Proteomes" id="UP000316594">
    <property type="component" value="Unassembled WGS sequence"/>
</dbReference>
<dbReference type="EMBL" id="VJMP01000001">
    <property type="protein sequence ID" value="TRL79255.1"/>
    <property type="molecule type" value="Genomic_DNA"/>
</dbReference>
<protein>
    <submittedName>
        <fullName evidence="1">Uncharacterized protein</fullName>
    </submittedName>
</protein>
<accession>A0AB38PIG8</accession>
<reference evidence="1 2" key="1">
    <citation type="submission" date="2019-07" db="EMBL/GenBank/DDBJ databases">
        <title>Genome Sequencing and Assembly of Staphylococcus haemolyticus SDA2.</title>
        <authorList>
            <person name="Emmons C.B."/>
            <person name="Park C."/>
            <person name="Sevigny J.L."/>
            <person name="Andam C."/>
        </authorList>
    </citation>
    <scope>NUCLEOTIDE SEQUENCE [LARGE SCALE GENOMIC DNA]</scope>
    <source>
        <strain evidence="1 2">SDA2</strain>
    </source>
</reference>
<proteinExistence type="predicted"/>